<proteinExistence type="predicted"/>
<dbReference type="AlphaFoldDB" id="A0A1J1HQ94"/>
<accession>A0A1J1HQ94</accession>
<protein>
    <submittedName>
        <fullName evidence="1">CLUMA_CG003945, isoform A</fullName>
    </submittedName>
</protein>
<gene>
    <name evidence="1" type="ORF">CLUMA_CG003945</name>
</gene>
<dbReference type="EMBL" id="CVRI01000017">
    <property type="protein sequence ID" value="CRK90232.1"/>
    <property type="molecule type" value="Genomic_DNA"/>
</dbReference>
<evidence type="ECO:0000313" key="2">
    <source>
        <dbReference type="Proteomes" id="UP000183832"/>
    </source>
</evidence>
<sequence length="87" mass="10356">METKRFTRVLHSFTMKMEKRRTTTADKENKKRMRNFLATQFSGKNYDEEIFTMKCQSVGTQWKLFVLENISPSSFIISYNFLPKVST</sequence>
<evidence type="ECO:0000313" key="1">
    <source>
        <dbReference type="EMBL" id="CRK90232.1"/>
    </source>
</evidence>
<name>A0A1J1HQ94_9DIPT</name>
<keyword evidence="2" id="KW-1185">Reference proteome</keyword>
<reference evidence="1 2" key="1">
    <citation type="submission" date="2015-04" db="EMBL/GenBank/DDBJ databases">
        <authorList>
            <person name="Syromyatnikov M.Y."/>
            <person name="Popov V.N."/>
        </authorList>
    </citation>
    <scope>NUCLEOTIDE SEQUENCE [LARGE SCALE GENOMIC DNA]</scope>
</reference>
<dbReference type="Proteomes" id="UP000183832">
    <property type="component" value="Unassembled WGS sequence"/>
</dbReference>
<organism evidence="1 2">
    <name type="scientific">Clunio marinus</name>
    <dbReference type="NCBI Taxonomy" id="568069"/>
    <lineage>
        <taxon>Eukaryota</taxon>
        <taxon>Metazoa</taxon>
        <taxon>Ecdysozoa</taxon>
        <taxon>Arthropoda</taxon>
        <taxon>Hexapoda</taxon>
        <taxon>Insecta</taxon>
        <taxon>Pterygota</taxon>
        <taxon>Neoptera</taxon>
        <taxon>Endopterygota</taxon>
        <taxon>Diptera</taxon>
        <taxon>Nematocera</taxon>
        <taxon>Chironomoidea</taxon>
        <taxon>Chironomidae</taxon>
        <taxon>Clunio</taxon>
    </lineage>
</organism>